<dbReference type="EMBL" id="LN649229">
    <property type="protein sequence ID" value="CEI67647.1"/>
    <property type="molecule type" value="Genomic_DNA"/>
</dbReference>
<dbReference type="InterPro" id="IPR056304">
    <property type="entry name" value="Lip-like_C"/>
</dbReference>
<evidence type="ECO:0000256" key="1">
    <source>
        <dbReference type="ARBA" id="ARBA00004613"/>
    </source>
</evidence>
<dbReference type="PANTHER" id="PTHR34043">
    <property type="entry name" value="ALPHA/BETA-HYDROLASES SUPERFAMILY PROTEIN"/>
    <property type="match status" value="1"/>
</dbReference>
<keyword evidence="3" id="KW-0732">Signal</keyword>
<sequence>MDPTVHPIVSGNKGIRKLQEEVTRIRLLLPGPVPRNCPIVLGAIHPTIDVQVPGFSGWGRPLLGTVNYFGGFEDLPLILSQLGYIVIVVRIGPISTNKERACEIFAQLTNAGRENLEANTNRGFIPARANGTPIPAEVDRALIPVDFGLMHPAPNPNLVMAAETLQAVIYDTPGNRLPADWKWGVNNRVNFICHSQGGTTIRYLIELLSGARSDLDLPQFLDTNRQSWVKSVVTLGTPHRGTTVTDVVNLSGQNAIDAMPHLSSQQDVLPHNRLDPLIDFITSCSFDRRQDRIYDLHLDHWGFFRDGDETYQAMRARIAPTVTAWWTGRHNGLYDNSLRGISDLDIFAPEPSPNTYYFTMSFCATRPFPNDTLTAQDINEFLALLPVNQFWNLGGVWGHVAASLTQVGTQLGVLPSLNAALTWLTDVANRHLRAMQYFSQIPRPGSQIPRQDMLPLIMYPAYAMGGLGVTLSGIPLQEFQRNDGIVNTRSMDGPSTTVVNYGSFADSLAAYAPVDLQGIYWNLGTNVTIDHADQIGVFTDHSTYLEVQAMYMLFAELGDRLP</sequence>
<evidence type="ECO:0000259" key="6">
    <source>
        <dbReference type="Pfam" id="PF24708"/>
    </source>
</evidence>
<proteinExistence type="predicted"/>
<evidence type="ECO:0000313" key="7">
    <source>
        <dbReference type="EMBL" id="CEI67647.1"/>
    </source>
</evidence>
<keyword evidence="8" id="KW-1185">Reference proteome</keyword>
<dbReference type="AlphaFoldDB" id="A0A2L2TRA7"/>
<keyword evidence="4" id="KW-0378">Hydrolase</keyword>
<reference evidence="8" key="1">
    <citation type="submission" date="2014-10" db="EMBL/GenBank/DDBJ databases">
        <authorList>
            <person name="King R."/>
        </authorList>
    </citation>
    <scope>NUCLEOTIDE SEQUENCE [LARGE SCALE GENOMIC DNA]</scope>
    <source>
        <strain evidence="8">A3/5</strain>
    </source>
</reference>
<evidence type="ECO:0000256" key="5">
    <source>
        <dbReference type="ARBA" id="ARBA00023098"/>
    </source>
</evidence>
<dbReference type="GO" id="GO:0005576">
    <property type="term" value="C:extracellular region"/>
    <property type="evidence" value="ECO:0007669"/>
    <property type="project" value="UniProtKB-SubCell"/>
</dbReference>
<protein>
    <recommendedName>
        <fullName evidence="6">Lipase-like C-terminal domain-containing protein</fullName>
    </recommendedName>
</protein>
<organism evidence="7 8">
    <name type="scientific">Fusarium venenatum</name>
    <dbReference type="NCBI Taxonomy" id="56646"/>
    <lineage>
        <taxon>Eukaryota</taxon>
        <taxon>Fungi</taxon>
        <taxon>Dikarya</taxon>
        <taxon>Ascomycota</taxon>
        <taxon>Pezizomycotina</taxon>
        <taxon>Sordariomycetes</taxon>
        <taxon>Hypocreomycetidae</taxon>
        <taxon>Hypocreales</taxon>
        <taxon>Nectriaceae</taxon>
        <taxon>Fusarium</taxon>
    </lineage>
</organism>
<feature type="domain" description="Lipase-like C-terminal" evidence="6">
    <location>
        <begin position="180"/>
        <end position="384"/>
    </location>
</feature>
<keyword evidence="2" id="KW-0964">Secreted</keyword>
<evidence type="ECO:0000313" key="8">
    <source>
        <dbReference type="Proteomes" id="UP000245910"/>
    </source>
</evidence>
<evidence type="ECO:0000256" key="2">
    <source>
        <dbReference type="ARBA" id="ARBA00022525"/>
    </source>
</evidence>
<comment type="subcellular location">
    <subcellularLocation>
        <location evidence="1">Secreted</location>
    </subcellularLocation>
</comment>
<name>A0A2L2TRA7_9HYPO</name>
<dbReference type="Proteomes" id="UP000245910">
    <property type="component" value="Chromosome I"/>
</dbReference>
<dbReference type="STRING" id="56646.A0A2L2TRA7"/>
<dbReference type="Pfam" id="PF24708">
    <property type="entry name" value="Lip_C"/>
    <property type="match status" value="1"/>
</dbReference>
<dbReference type="Gene3D" id="3.40.50.1820">
    <property type="entry name" value="alpha/beta hydrolase"/>
    <property type="match status" value="1"/>
</dbReference>
<evidence type="ECO:0000256" key="4">
    <source>
        <dbReference type="ARBA" id="ARBA00022801"/>
    </source>
</evidence>
<dbReference type="SUPFAM" id="SSF53474">
    <property type="entry name" value="alpha/beta-Hydrolases"/>
    <property type="match status" value="1"/>
</dbReference>
<dbReference type="InterPro" id="IPR029058">
    <property type="entry name" value="AB_hydrolase_fold"/>
</dbReference>
<keyword evidence="5" id="KW-0443">Lipid metabolism</keyword>
<dbReference type="PANTHER" id="PTHR34043:SF3">
    <property type="entry name" value="ALPHA_BETA-HYDROLASES SUPERFAMILY PROTEIN"/>
    <property type="match status" value="1"/>
</dbReference>
<evidence type="ECO:0000256" key="3">
    <source>
        <dbReference type="ARBA" id="ARBA00022729"/>
    </source>
</evidence>
<dbReference type="GO" id="GO:0006629">
    <property type="term" value="P:lipid metabolic process"/>
    <property type="evidence" value="ECO:0007669"/>
    <property type="project" value="UniProtKB-KW"/>
</dbReference>
<dbReference type="GO" id="GO:0016787">
    <property type="term" value="F:hydrolase activity"/>
    <property type="evidence" value="ECO:0007669"/>
    <property type="project" value="UniProtKB-KW"/>
</dbReference>
<accession>A0A2L2TRA7</accession>